<keyword evidence="6" id="KW-1185">Reference proteome</keyword>
<dbReference type="Proteomes" id="UP001501588">
    <property type="component" value="Unassembled WGS sequence"/>
</dbReference>
<evidence type="ECO:0000256" key="4">
    <source>
        <dbReference type="ARBA" id="ARBA00023145"/>
    </source>
</evidence>
<organism evidence="5 6">
    <name type="scientific">Craurococcus roseus</name>
    <dbReference type="NCBI Taxonomy" id="77585"/>
    <lineage>
        <taxon>Bacteria</taxon>
        <taxon>Pseudomonadati</taxon>
        <taxon>Pseudomonadota</taxon>
        <taxon>Alphaproteobacteria</taxon>
        <taxon>Acetobacterales</taxon>
        <taxon>Acetobacteraceae</taxon>
        <taxon>Craurococcus</taxon>
    </lineage>
</organism>
<dbReference type="Gene3D" id="1.10.246.130">
    <property type="match status" value="1"/>
</dbReference>
<evidence type="ECO:0000256" key="2">
    <source>
        <dbReference type="ARBA" id="ARBA00022679"/>
    </source>
</evidence>
<keyword evidence="4" id="KW-0865">Zymogen</keyword>
<keyword evidence="3" id="KW-0378">Hydrolase</keyword>
<evidence type="ECO:0000256" key="3">
    <source>
        <dbReference type="ARBA" id="ARBA00022801"/>
    </source>
</evidence>
<sequence>MPRPERRLPRPRAMIVAPQPEAVEAGAAVLAAGGNALDAVLACALAQGVVDPMMCGVGGLGVLHLFDPATGDHRVLDGLATCPAACAEGMWEELFERECPDGYGYVLRGNVNELGHAAVATPGILRAFAEAHRRWGRRPWAGLFEPAMALATEGWLVRPHVAAMFALDEAAYGRRPYRDKLAFTEDGARLYLRPDGSPKRVGDAVRNPDLARTLSALARNGAEEFYSGGIARRIADGMAQAGGLLSAADLDGFRAEEAAPLTVGYRGRTVAVPPPPAGGIMVAEMLRILERFDLPALGHNSAEHMRVVAEAMKVAGRDKDRHVGDPRFVPPLPDHLLSDAYADGRAAAIRAGEKTHLPRTGSDGEHTTTVSCVDADGMVVSLTHTLGVPSGVIPAGTGFMLNGAMNWCDPRPGRAGSIAPGKKRFSSMTPTVVLEEGRAVATMGAPGGAWIPIAILQALVNLLDFGMGMQEAVQAPRFSATSDAVDVSNRIPRSAQRELEAMGYEVRRSPLSYPFAAVHGISMWDGRLEGGADPQRDGLAAGVAA</sequence>
<evidence type="ECO:0000256" key="1">
    <source>
        <dbReference type="ARBA" id="ARBA00009381"/>
    </source>
</evidence>
<dbReference type="InterPro" id="IPR029055">
    <property type="entry name" value="Ntn_hydrolases_N"/>
</dbReference>
<reference evidence="5 6" key="1">
    <citation type="journal article" date="2019" name="Int. J. Syst. Evol. Microbiol.">
        <title>The Global Catalogue of Microorganisms (GCM) 10K type strain sequencing project: providing services to taxonomists for standard genome sequencing and annotation.</title>
        <authorList>
            <consortium name="The Broad Institute Genomics Platform"/>
            <consortium name="The Broad Institute Genome Sequencing Center for Infectious Disease"/>
            <person name="Wu L."/>
            <person name="Ma J."/>
        </authorList>
    </citation>
    <scope>NUCLEOTIDE SEQUENCE [LARGE SCALE GENOMIC DNA]</scope>
    <source>
        <strain evidence="5 6">JCM 9933</strain>
    </source>
</reference>
<comment type="similarity">
    <text evidence="1">Belongs to the gamma-glutamyltransferase family.</text>
</comment>
<proteinExistence type="inferred from homology"/>
<dbReference type="SUPFAM" id="SSF56235">
    <property type="entry name" value="N-terminal nucleophile aminohydrolases (Ntn hydrolases)"/>
    <property type="match status" value="1"/>
</dbReference>
<dbReference type="PANTHER" id="PTHR43199:SF1">
    <property type="entry name" value="GLUTATHIONE HYDROLASE PROENZYME"/>
    <property type="match status" value="1"/>
</dbReference>
<keyword evidence="2" id="KW-0808">Transferase</keyword>
<evidence type="ECO:0000313" key="6">
    <source>
        <dbReference type="Proteomes" id="UP001501588"/>
    </source>
</evidence>
<comment type="caution">
    <text evidence="5">The sequence shown here is derived from an EMBL/GenBank/DDBJ whole genome shotgun (WGS) entry which is preliminary data.</text>
</comment>
<name>A0ABN1F999_9PROT</name>
<gene>
    <name evidence="5" type="primary">ggt_3</name>
    <name evidence="5" type="ORF">GCM10009416_24670</name>
</gene>
<dbReference type="Gene3D" id="3.60.20.40">
    <property type="match status" value="1"/>
</dbReference>
<evidence type="ECO:0000313" key="5">
    <source>
        <dbReference type="EMBL" id="GAA0585376.1"/>
    </source>
</evidence>
<dbReference type="EMBL" id="BAAAFZ010000031">
    <property type="protein sequence ID" value="GAA0585376.1"/>
    <property type="molecule type" value="Genomic_DNA"/>
</dbReference>
<dbReference type="PANTHER" id="PTHR43199">
    <property type="entry name" value="GLUTATHIONE HYDROLASE"/>
    <property type="match status" value="1"/>
</dbReference>
<dbReference type="InterPro" id="IPR051792">
    <property type="entry name" value="GGT_bact"/>
</dbReference>
<accession>A0ABN1F999</accession>
<dbReference type="InterPro" id="IPR043138">
    <property type="entry name" value="GGT_lsub"/>
</dbReference>
<protein>
    <submittedName>
        <fullName evidence="5">Gamma-glutamyltransferase</fullName>
    </submittedName>
</protein>
<dbReference type="InterPro" id="IPR043137">
    <property type="entry name" value="GGT_ssub_C"/>
</dbReference>
<dbReference type="PRINTS" id="PR01210">
    <property type="entry name" value="GGTRANSPTASE"/>
</dbReference>
<dbReference type="Pfam" id="PF01019">
    <property type="entry name" value="G_glu_transpept"/>
    <property type="match status" value="1"/>
</dbReference>
<dbReference type="RefSeq" id="WP_343895604.1">
    <property type="nucleotide sequence ID" value="NZ_BAAAFZ010000031.1"/>
</dbReference>